<comment type="subunit">
    <text evidence="8">Heterodimer.</text>
</comment>
<evidence type="ECO:0000256" key="7">
    <source>
        <dbReference type="ARBA" id="ARBA00022840"/>
    </source>
</evidence>
<dbReference type="GO" id="GO:0005737">
    <property type="term" value="C:cytoplasm"/>
    <property type="evidence" value="ECO:0000318"/>
    <property type="project" value="GO_Central"/>
</dbReference>
<evidence type="ECO:0000313" key="16">
    <source>
        <dbReference type="EMBL" id="AAS53509.1"/>
    </source>
</evidence>
<dbReference type="GO" id="GO:0031510">
    <property type="term" value="C:SUMO activating enzyme complex"/>
    <property type="evidence" value="ECO:0000318"/>
    <property type="project" value="GO_Central"/>
</dbReference>
<reference evidence="17" key="2">
    <citation type="journal article" date="2013" name="G3 (Bethesda)">
        <title>Genomes of Ashbya fungi isolated from insects reveal four mating-type loci, numerous translocations, lack of transposons, and distinct gene duplications.</title>
        <authorList>
            <person name="Dietrich F.S."/>
            <person name="Voegeli S."/>
            <person name="Kuo S."/>
            <person name="Philippsen P."/>
        </authorList>
    </citation>
    <scope>GENOME REANNOTATION</scope>
    <source>
        <strain evidence="17">ATCC 10895 / CBS 109.51 / FGSC 9923 / NRRL Y-1056</strain>
    </source>
</reference>
<dbReference type="InterPro" id="IPR033127">
    <property type="entry name" value="UBQ-activ_enz_E1_Cys_AS"/>
</dbReference>
<dbReference type="InterPro" id="IPR019572">
    <property type="entry name" value="UBA_E1_SCCH"/>
</dbReference>
<dbReference type="SUPFAM" id="SSF69572">
    <property type="entry name" value="Activating enzymes of the ubiquitin-like proteins"/>
    <property type="match status" value="1"/>
</dbReference>
<evidence type="ECO:0000256" key="5">
    <source>
        <dbReference type="ARBA" id="ARBA00022786"/>
    </source>
</evidence>
<name>Q754D2_EREGS</name>
<dbReference type="InterPro" id="IPR045886">
    <property type="entry name" value="ThiF/MoeB/HesA"/>
</dbReference>
<dbReference type="GeneID" id="4621936"/>
<dbReference type="Pfam" id="PF10585">
    <property type="entry name" value="UBA_E1_SCCH"/>
    <property type="match status" value="1"/>
</dbReference>
<dbReference type="PROSITE" id="PS51257">
    <property type="entry name" value="PROKAR_LIPOPROTEIN"/>
    <property type="match status" value="1"/>
</dbReference>
<dbReference type="GO" id="GO:0046872">
    <property type="term" value="F:metal ion binding"/>
    <property type="evidence" value="ECO:0007669"/>
    <property type="project" value="UniProtKB-KW"/>
</dbReference>
<dbReference type="Gene3D" id="3.50.50.80">
    <property type="entry name" value="Ubiquitin-activating enzyme E1, inactive adenylation domain, subdomain 1"/>
    <property type="match status" value="1"/>
</dbReference>
<dbReference type="AlphaFoldDB" id="Q754D2"/>
<dbReference type="PROSITE" id="PS00865">
    <property type="entry name" value="UBIQUITIN_ACTIVAT_2"/>
    <property type="match status" value="1"/>
</dbReference>
<feature type="active site" description="Glycyl thioester intermediate" evidence="9 12">
    <location>
        <position position="176"/>
    </location>
</feature>
<dbReference type="STRING" id="284811.Q754D2"/>
<dbReference type="GO" id="GO:0019948">
    <property type="term" value="F:SUMO activating enzyme activity"/>
    <property type="evidence" value="ECO:0000318"/>
    <property type="project" value="GO_Central"/>
</dbReference>
<keyword evidence="7 8" id="KW-0067">ATP-binding</keyword>
<evidence type="ECO:0000256" key="2">
    <source>
        <dbReference type="ARBA" id="ARBA00005673"/>
    </source>
</evidence>
<dbReference type="FunCoup" id="Q754D2">
    <property type="interactions" value="2022"/>
</dbReference>
<keyword evidence="6 8" id="KW-0862">Zinc</keyword>
<dbReference type="FunFam" id="3.50.50.80:FF:000002">
    <property type="entry name" value="SUMO-activating enzyme subunit 2"/>
    <property type="match status" value="1"/>
</dbReference>
<evidence type="ECO:0000313" key="17">
    <source>
        <dbReference type="Proteomes" id="UP000000591"/>
    </source>
</evidence>
<dbReference type="PANTHER" id="PTHR10953">
    <property type="entry name" value="UBIQUITIN-ACTIVATING ENZYME E1"/>
    <property type="match status" value="1"/>
</dbReference>
<proteinExistence type="inferred from homology"/>
<evidence type="ECO:0000256" key="10">
    <source>
        <dbReference type="PIRSR" id="PIRSR039133-2"/>
    </source>
</evidence>
<feature type="binding site" evidence="10">
    <location>
        <begin position="27"/>
        <end position="32"/>
    </location>
    <ligand>
        <name>ATP</name>
        <dbReference type="ChEBI" id="CHEBI:30616"/>
    </ligand>
</feature>
<protein>
    <recommendedName>
        <fullName evidence="8">Ubiquitin-activating enzyme E1-like</fullName>
    </recommendedName>
</protein>
<dbReference type="KEGG" id="ago:AGOS_AFR138W"/>
<evidence type="ECO:0000256" key="9">
    <source>
        <dbReference type="PIRSR" id="PIRSR039133-1"/>
    </source>
</evidence>
<dbReference type="UniPathway" id="UPA00886"/>
<evidence type="ECO:0000256" key="11">
    <source>
        <dbReference type="PIRSR" id="PIRSR039133-3"/>
    </source>
</evidence>
<feature type="binding site" evidence="10">
    <location>
        <begin position="59"/>
        <end position="62"/>
    </location>
    <ligand>
        <name>ATP</name>
        <dbReference type="ChEBI" id="CHEBI:30616"/>
    </ligand>
</feature>
<evidence type="ECO:0000256" key="4">
    <source>
        <dbReference type="ARBA" id="ARBA00022741"/>
    </source>
</evidence>
<dbReference type="RefSeq" id="NP_985685.1">
    <property type="nucleotide sequence ID" value="NM_211039.1"/>
</dbReference>
<dbReference type="InterPro" id="IPR042449">
    <property type="entry name" value="Ub-E1_IAD_1"/>
</dbReference>
<dbReference type="GO" id="GO:0016925">
    <property type="term" value="P:protein sumoylation"/>
    <property type="evidence" value="ECO:0000318"/>
    <property type="project" value="GO_Central"/>
</dbReference>
<feature type="region of interest" description="Disordered" evidence="13">
    <location>
        <begin position="575"/>
        <end position="611"/>
    </location>
</feature>
<dbReference type="Gene3D" id="3.10.290.20">
    <property type="entry name" value="Ubiquitin-like 2 activating enzyme e1b. Chain: B, domain 3"/>
    <property type="match status" value="1"/>
</dbReference>
<dbReference type="EMBL" id="AE016819">
    <property type="protein sequence ID" value="AAS53509.1"/>
    <property type="molecule type" value="Genomic_DNA"/>
</dbReference>
<dbReference type="InterPro" id="IPR030661">
    <property type="entry name" value="Uba2"/>
</dbReference>
<evidence type="ECO:0000256" key="6">
    <source>
        <dbReference type="ARBA" id="ARBA00022833"/>
    </source>
</evidence>
<dbReference type="Proteomes" id="UP000000591">
    <property type="component" value="Chromosome VI"/>
</dbReference>
<evidence type="ECO:0000259" key="14">
    <source>
        <dbReference type="Pfam" id="PF00899"/>
    </source>
</evidence>
<dbReference type="InterPro" id="IPR035985">
    <property type="entry name" value="Ubiquitin-activating_enz"/>
</dbReference>
<comment type="pathway">
    <text evidence="1 8">Protein modification; protein sumoylation.</text>
</comment>
<feature type="binding site" evidence="11">
    <location>
        <position position="161"/>
    </location>
    <ligand>
        <name>Zn(2+)</name>
        <dbReference type="ChEBI" id="CHEBI:29105"/>
    </ligand>
</feature>
<feature type="binding site" evidence="11">
    <location>
        <position position="430"/>
    </location>
    <ligand>
        <name>Zn(2+)</name>
        <dbReference type="ChEBI" id="CHEBI:29105"/>
    </ligand>
</feature>
<dbReference type="InParanoid" id="Q754D2"/>
<evidence type="ECO:0000256" key="13">
    <source>
        <dbReference type="SAM" id="MobiDB-lite"/>
    </source>
</evidence>
<dbReference type="Gene3D" id="1.10.10.520">
    <property type="entry name" value="Ubiquitin activating enzymes (Uba3). Chain: B, domain 2"/>
    <property type="match status" value="1"/>
</dbReference>
<feature type="binding site" evidence="10">
    <location>
        <position position="75"/>
    </location>
    <ligand>
        <name>ATP</name>
        <dbReference type="ChEBI" id="CHEBI:30616"/>
    </ligand>
</feature>
<reference evidence="16 17" key="1">
    <citation type="journal article" date="2004" name="Science">
        <title>The Ashbya gossypii genome as a tool for mapping the ancient Saccharomyces cerevisiae genome.</title>
        <authorList>
            <person name="Dietrich F.S."/>
            <person name="Voegeli S."/>
            <person name="Brachat S."/>
            <person name="Lerch A."/>
            <person name="Gates K."/>
            <person name="Steiner S."/>
            <person name="Mohr C."/>
            <person name="Pohlmann R."/>
            <person name="Luedi P."/>
            <person name="Choi S."/>
            <person name="Wing R.A."/>
            <person name="Flavier A."/>
            <person name="Gaffney T.D."/>
            <person name="Philippsen P."/>
        </authorList>
    </citation>
    <scope>NUCLEOTIDE SEQUENCE [LARGE SCALE GENOMIC DNA]</scope>
    <source>
        <strain evidence="17">ATCC 10895 / CBS 109.51 / FGSC 9923 / NRRL Y-1056</strain>
    </source>
</reference>
<dbReference type="Pfam" id="PF00899">
    <property type="entry name" value="ThiF"/>
    <property type="match status" value="1"/>
</dbReference>
<dbReference type="PANTHER" id="PTHR10953:SF5">
    <property type="entry name" value="SUMO-ACTIVATING ENZYME SUBUNIT 2"/>
    <property type="match status" value="1"/>
</dbReference>
<feature type="domain" description="THIF-type NAD/FAD binding fold" evidence="14">
    <location>
        <begin position="8"/>
        <end position="428"/>
    </location>
</feature>
<organism evidence="16 17">
    <name type="scientific">Eremothecium gossypii (strain ATCC 10895 / CBS 109.51 / FGSC 9923 / NRRL Y-1056)</name>
    <name type="common">Yeast</name>
    <name type="synonym">Ashbya gossypii</name>
    <dbReference type="NCBI Taxonomy" id="284811"/>
    <lineage>
        <taxon>Eukaryota</taxon>
        <taxon>Fungi</taxon>
        <taxon>Dikarya</taxon>
        <taxon>Ascomycota</taxon>
        <taxon>Saccharomycotina</taxon>
        <taxon>Saccharomycetes</taxon>
        <taxon>Saccharomycetales</taxon>
        <taxon>Saccharomycetaceae</taxon>
        <taxon>Eremothecium</taxon>
    </lineage>
</organism>
<feature type="binding site" evidence="11">
    <location>
        <position position="427"/>
    </location>
    <ligand>
        <name>Zn(2+)</name>
        <dbReference type="ChEBI" id="CHEBI:29105"/>
    </ligand>
</feature>
<evidence type="ECO:0000259" key="15">
    <source>
        <dbReference type="Pfam" id="PF10585"/>
    </source>
</evidence>
<comment type="similarity">
    <text evidence="2 8">Belongs to the ubiquitin-activating E1 family.</text>
</comment>
<feature type="compositionally biased region" description="Basic and acidic residues" evidence="13">
    <location>
        <begin position="601"/>
        <end position="610"/>
    </location>
</feature>
<feature type="domain" description="Ubiquitin-activating enzyme SCCH" evidence="15">
    <location>
        <begin position="278"/>
        <end position="355"/>
    </location>
</feature>
<keyword evidence="5 8" id="KW-0833">Ubl conjugation pathway</keyword>
<feature type="binding site" evidence="11">
    <location>
        <position position="164"/>
    </location>
    <ligand>
        <name>Zn(2+)</name>
        <dbReference type="ChEBI" id="CHEBI:29105"/>
    </ligand>
</feature>
<dbReference type="OrthoDB" id="10255449at2759"/>
<evidence type="ECO:0000256" key="8">
    <source>
        <dbReference type="PIRNR" id="PIRNR039133"/>
    </source>
</evidence>
<dbReference type="PIRSF" id="PIRSF039133">
    <property type="entry name" value="SUMO_E1B"/>
    <property type="match status" value="1"/>
</dbReference>
<feature type="binding site" evidence="10">
    <location>
        <begin position="120"/>
        <end position="125"/>
    </location>
    <ligand>
        <name>ATP</name>
        <dbReference type="ChEBI" id="CHEBI:30616"/>
    </ligand>
</feature>
<dbReference type="HOGENOM" id="CLU_013325_7_3_1"/>
<dbReference type="InterPro" id="IPR000594">
    <property type="entry name" value="ThiF_NAD_FAD-bd"/>
</dbReference>
<gene>
    <name evidence="16" type="ORF">AGOS_AFR138W</name>
</gene>
<feature type="binding site" evidence="10">
    <location>
        <position position="51"/>
    </location>
    <ligand>
        <name>ATP</name>
        <dbReference type="ChEBI" id="CHEBI:30616"/>
    </ligand>
</feature>
<evidence type="ECO:0000256" key="3">
    <source>
        <dbReference type="ARBA" id="ARBA00022723"/>
    </source>
</evidence>
<keyword evidence="17" id="KW-1185">Reference proteome</keyword>
<accession>Q754D2</accession>
<keyword evidence="4 8" id="KW-0547">Nucleotide-binding</keyword>
<evidence type="ECO:0000256" key="1">
    <source>
        <dbReference type="ARBA" id="ARBA00004718"/>
    </source>
</evidence>
<dbReference type="GO" id="GO:0005524">
    <property type="term" value="F:ATP binding"/>
    <property type="evidence" value="ECO:0007669"/>
    <property type="project" value="UniProtKB-UniRule"/>
</dbReference>
<dbReference type="eggNOG" id="KOG2013">
    <property type="taxonomic scope" value="Eukaryota"/>
</dbReference>
<evidence type="ECO:0000256" key="12">
    <source>
        <dbReference type="PROSITE-ProRule" id="PRU10132"/>
    </source>
</evidence>
<dbReference type="OMA" id="PGKTECF"/>
<dbReference type="InterPro" id="IPR023318">
    <property type="entry name" value="Ub_act_enz_dom_a_sf"/>
</dbReference>
<sequence length="619" mass="67938">MRDYSVRQIIGDGQFTRLRDMKVLLVGAGGIGCELLKNLVQMGFGEVHVVDLDTIEISNLNRQFLFRQRDVKRAKAATAVAAVGYFSSGRLVAHQGNITDATVFPLAWFRGFAAVFNALDNVAARRHVNRMAQFASIPLLESGTAGFDGQVQPIVPGKTECFDCTAKETPRTYPVCTIRSTPSQPVHCVIWAKNFLFQQLFGEPAEPPATEDLGTDDPAEIARIRQESGELAQLQEWARTGDTARVRAVIEKLFVVDIQKLAAIESLWHTRPQPEALEGFELGVPSNAADASALWGIQEHLNRFAASLRRLMERMPREGSIEFDKDDADALEFVATAANIRAHIFHIKMLSVFDIKQIAGNIIPAIVTTNAIIAGLSALVSLRVLNLLRVMPNDPLNLPMAFTSMASKISSNRYLAAPRLSPPNPNCSVCAHYQRCALTVGAVRCKTLTLGELIEAVQEKYGFSNEVSVVDTSTNRLLADFDFDDLNGNTLEKLELRTGSILTVSDDVPSEEDNTVRKPIEFYLELSDSATGFELIELPHIRVIDKETASNSDSVEADGKTAEVDLDLVDASGAIVIQDEEDSQPDAAKRKHSRDSESDDSTSKRARLDADSAEILILD</sequence>
<keyword evidence="3 8" id="KW-0479">Metal-binding</keyword>